<dbReference type="InterPro" id="IPR039437">
    <property type="entry name" value="FrzH/put_lumazine-bd"/>
</dbReference>
<protein>
    <recommendedName>
        <fullName evidence="4">Lumazine-binding</fullName>
    </recommendedName>
</protein>
<evidence type="ECO:0000313" key="3">
    <source>
        <dbReference type="Proteomes" id="UP001501490"/>
    </source>
</evidence>
<reference evidence="3" key="1">
    <citation type="journal article" date="2019" name="Int. J. Syst. Evol. Microbiol.">
        <title>The Global Catalogue of Microorganisms (GCM) 10K type strain sequencing project: providing services to taxonomists for standard genome sequencing and annotation.</title>
        <authorList>
            <consortium name="The Broad Institute Genomics Platform"/>
            <consortium name="The Broad Institute Genome Sequencing Center for Infectious Disease"/>
            <person name="Wu L."/>
            <person name="Ma J."/>
        </authorList>
    </citation>
    <scope>NUCLEOTIDE SEQUENCE [LARGE SCALE GENOMIC DNA]</scope>
    <source>
        <strain evidence="3">JCM 16929</strain>
    </source>
</reference>
<proteinExistence type="predicted"/>
<sequence length="160" mass="17456">MFSRRETQVPEASAPAQVSATTGAIGNPPPAPDYDDIVAVIQLYIDGFNNSDIDSFHTCFQENAWWACTTADGTFEQHPVAESLPTWTTPEYRGCTYQILSVIQAGDVASVLLEMHDVADPSSAWVDIHALLRIDGVWKDMNKTATHADRAAWAGALVPH</sequence>
<dbReference type="Gene3D" id="3.10.450.50">
    <property type="match status" value="1"/>
</dbReference>
<feature type="region of interest" description="Disordered" evidence="1">
    <location>
        <begin position="1"/>
        <end position="30"/>
    </location>
</feature>
<dbReference type="EMBL" id="BAABAB010000056">
    <property type="protein sequence ID" value="GAA3643341.1"/>
    <property type="molecule type" value="Genomic_DNA"/>
</dbReference>
<dbReference type="Pfam" id="PF12893">
    <property type="entry name" value="Lumazine_bd_2"/>
    <property type="match status" value="1"/>
</dbReference>
<evidence type="ECO:0008006" key="4">
    <source>
        <dbReference type="Google" id="ProtNLM"/>
    </source>
</evidence>
<gene>
    <name evidence="2" type="ORF">GCM10022236_52510</name>
</gene>
<evidence type="ECO:0000313" key="2">
    <source>
        <dbReference type="EMBL" id="GAA3643341.1"/>
    </source>
</evidence>
<dbReference type="Proteomes" id="UP001501490">
    <property type="component" value="Unassembled WGS sequence"/>
</dbReference>
<keyword evidence="3" id="KW-1185">Reference proteome</keyword>
<accession>A0ABP7AXX5</accession>
<evidence type="ECO:0000256" key="1">
    <source>
        <dbReference type="SAM" id="MobiDB-lite"/>
    </source>
</evidence>
<dbReference type="SUPFAM" id="SSF54427">
    <property type="entry name" value="NTF2-like"/>
    <property type="match status" value="1"/>
</dbReference>
<dbReference type="InterPro" id="IPR032710">
    <property type="entry name" value="NTF2-like_dom_sf"/>
</dbReference>
<comment type="caution">
    <text evidence="2">The sequence shown here is derived from an EMBL/GenBank/DDBJ whole genome shotgun (WGS) entry which is preliminary data.</text>
</comment>
<name>A0ABP7AXX5_9ACTN</name>
<organism evidence="2 3">
    <name type="scientific">Microlunatus ginsengisoli</name>
    <dbReference type="NCBI Taxonomy" id="363863"/>
    <lineage>
        <taxon>Bacteria</taxon>
        <taxon>Bacillati</taxon>
        <taxon>Actinomycetota</taxon>
        <taxon>Actinomycetes</taxon>
        <taxon>Propionibacteriales</taxon>
        <taxon>Propionibacteriaceae</taxon>
        <taxon>Microlunatus</taxon>
    </lineage>
</organism>